<evidence type="ECO:0000256" key="5">
    <source>
        <dbReference type="ARBA" id="ARBA00022729"/>
    </source>
</evidence>
<evidence type="ECO:0000256" key="1">
    <source>
        <dbReference type="ARBA" id="ARBA00004241"/>
    </source>
</evidence>
<evidence type="ECO:0000256" key="6">
    <source>
        <dbReference type="ARBA" id="ARBA00023136"/>
    </source>
</evidence>
<dbReference type="HOGENOM" id="CLU_1329647_0_0_6"/>
<keyword evidence="4" id="KW-0812">Transmembrane</keyword>
<dbReference type="InterPro" id="IPR045584">
    <property type="entry name" value="Pilin-like"/>
</dbReference>
<gene>
    <name evidence="10" type="ordered locus">VSAL_I1924</name>
</gene>
<dbReference type="KEGG" id="vsa:VSAL_I1924"/>
<evidence type="ECO:0000256" key="2">
    <source>
        <dbReference type="ARBA" id="ARBA00004442"/>
    </source>
</evidence>
<dbReference type="Proteomes" id="UP000001730">
    <property type="component" value="Chromosome 1"/>
</dbReference>
<feature type="domain" description="Trimeric autotransporter adhesin YadA-like C-terminal membrane anchor" evidence="9">
    <location>
        <begin position="151"/>
        <end position="205"/>
    </location>
</feature>
<evidence type="ECO:0000256" key="4">
    <source>
        <dbReference type="ARBA" id="ARBA00022692"/>
    </source>
</evidence>
<accession>B6EGM9</accession>
<dbReference type="AlphaFoldDB" id="B6EGM9"/>
<keyword evidence="6" id="KW-0472">Membrane</keyword>
<dbReference type="InterPro" id="IPR005594">
    <property type="entry name" value="YadA_C"/>
</dbReference>
<reference evidence="10 11" key="1">
    <citation type="journal article" date="2008" name="BMC Genomics">
        <title>The genome sequence of the fish pathogen Aliivibrio salmonicida strain LFI1238 shows extensive evidence of gene decay.</title>
        <authorList>
            <person name="Hjerde E."/>
            <person name="Lorentzen M.S."/>
            <person name="Holden M.T."/>
            <person name="Seeger K."/>
            <person name="Paulsen S."/>
            <person name="Bason N."/>
            <person name="Churcher C."/>
            <person name="Harris D."/>
            <person name="Norbertczak H."/>
            <person name="Quail M.A."/>
            <person name="Sanders S."/>
            <person name="Thurston S."/>
            <person name="Parkhill J."/>
            <person name="Willassen N.P."/>
            <person name="Thomson N.R."/>
        </authorList>
    </citation>
    <scope>NUCLEOTIDE SEQUENCE [LARGE SCALE GENOMIC DNA]</scope>
    <source>
        <strain evidence="10 11">LFI1238</strain>
    </source>
</reference>
<proteinExistence type="predicted"/>
<name>B6EGM9_ALISL</name>
<evidence type="ECO:0000256" key="3">
    <source>
        <dbReference type="ARBA" id="ARBA00022452"/>
    </source>
</evidence>
<sequence>MKIIFISTISIAILSTYTIAATTRSDGTISIESIDAPYTKDLALLATRRVVNDVVIHTNERLKIIDTNFIVNAQSISTVGSNLGAAGDAIQANHNALVDLELKNSIYIDEWNNMFKESISKIESQISQNRKVSSRGIAGVAAMTNIPTLTDGSFSVGMGYGYFDGEDALAFGVSKYFNSGVAIKTSFATTGANNTTLGIGASYSFK</sequence>
<evidence type="ECO:0000313" key="10">
    <source>
        <dbReference type="EMBL" id="CAQ79609.1"/>
    </source>
</evidence>
<keyword evidence="11" id="KW-1185">Reference proteome</keyword>
<dbReference type="Gene3D" id="3.30.1300.30">
    <property type="entry name" value="GSPII I/J protein-like"/>
    <property type="match status" value="1"/>
</dbReference>
<dbReference type="eggNOG" id="ENOG5030IRX">
    <property type="taxonomic scope" value="Bacteria"/>
</dbReference>
<evidence type="ECO:0000313" key="11">
    <source>
        <dbReference type="Proteomes" id="UP000001730"/>
    </source>
</evidence>
<organism evidence="10 11">
    <name type="scientific">Aliivibrio salmonicida (strain LFI1238)</name>
    <name type="common">Vibrio salmonicida (strain LFI1238)</name>
    <dbReference type="NCBI Taxonomy" id="316275"/>
    <lineage>
        <taxon>Bacteria</taxon>
        <taxon>Pseudomonadati</taxon>
        <taxon>Pseudomonadota</taxon>
        <taxon>Gammaproteobacteria</taxon>
        <taxon>Vibrionales</taxon>
        <taxon>Vibrionaceae</taxon>
        <taxon>Aliivibrio</taxon>
    </lineage>
</organism>
<protein>
    <submittedName>
        <fullName evidence="10">Exported protein, putative phage protein</fullName>
    </submittedName>
</protein>
<dbReference type="GO" id="GO:0009279">
    <property type="term" value="C:cell outer membrane"/>
    <property type="evidence" value="ECO:0007669"/>
    <property type="project" value="UniProtKB-SubCell"/>
</dbReference>
<evidence type="ECO:0000259" key="9">
    <source>
        <dbReference type="Pfam" id="PF03895"/>
    </source>
</evidence>
<dbReference type="GO" id="GO:0009986">
    <property type="term" value="C:cell surface"/>
    <property type="evidence" value="ECO:0007669"/>
    <property type="project" value="UniProtKB-SubCell"/>
</dbReference>
<dbReference type="SUPFAM" id="SSF54523">
    <property type="entry name" value="Pili subunits"/>
    <property type="match status" value="1"/>
</dbReference>
<dbReference type="Pfam" id="PF03895">
    <property type="entry name" value="YadA_anchor"/>
    <property type="match status" value="1"/>
</dbReference>
<evidence type="ECO:0000256" key="8">
    <source>
        <dbReference type="SAM" id="SignalP"/>
    </source>
</evidence>
<evidence type="ECO:0000256" key="7">
    <source>
        <dbReference type="ARBA" id="ARBA00023237"/>
    </source>
</evidence>
<dbReference type="EMBL" id="FM178379">
    <property type="protein sequence ID" value="CAQ79609.1"/>
    <property type="molecule type" value="Genomic_DNA"/>
</dbReference>
<keyword evidence="5 8" id="KW-0732">Signal</keyword>
<comment type="subcellular location">
    <subcellularLocation>
        <location evidence="2">Cell outer membrane</location>
    </subcellularLocation>
    <subcellularLocation>
        <location evidence="1">Cell surface</location>
    </subcellularLocation>
</comment>
<keyword evidence="3" id="KW-1134">Transmembrane beta strand</keyword>
<feature type="signal peptide" evidence="8">
    <location>
        <begin position="1"/>
        <end position="20"/>
    </location>
</feature>
<keyword evidence="7" id="KW-0998">Cell outer membrane</keyword>
<feature type="chain" id="PRO_5002844420" evidence="8">
    <location>
        <begin position="21"/>
        <end position="206"/>
    </location>
</feature>